<organism evidence="2 3">
    <name type="scientific">Brachionus calyciflorus</name>
    <dbReference type="NCBI Taxonomy" id="104777"/>
    <lineage>
        <taxon>Eukaryota</taxon>
        <taxon>Metazoa</taxon>
        <taxon>Spiralia</taxon>
        <taxon>Gnathifera</taxon>
        <taxon>Rotifera</taxon>
        <taxon>Eurotatoria</taxon>
        <taxon>Monogononta</taxon>
        <taxon>Pseudotrocha</taxon>
        <taxon>Ploima</taxon>
        <taxon>Brachionidae</taxon>
        <taxon>Brachionus</taxon>
    </lineage>
</organism>
<protein>
    <submittedName>
        <fullName evidence="2">Uncharacterized protein</fullName>
    </submittedName>
</protein>
<evidence type="ECO:0000313" key="2">
    <source>
        <dbReference type="EMBL" id="CAF1031375.1"/>
    </source>
</evidence>
<reference evidence="2" key="1">
    <citation type="submission" date="2021-02" db="EMBL/GenBank/DDBJ databases">
        <authorList>
            <person name="Nowell W R."/>
        </authorList>
    </citation>
    <scope>NUCLEOTIDE SEQUENCE</scope>
    <source>
        <strain evidence="2">Ploen Becks lab</strain>
    </source>
</reference>
<gene>
    <name evidence="2" type="ORF">OXX778_LOCUS17882</name>
</gene>
<name>A0A814IWC9_9BILA</name>
<dbReference type="AlphaFoldDB" id="A0A814IWC9"/>
<keyword evidence="1" id="KW-1133">Transmembrane helix</keyword>
<feature type="transmembrane region" description="Helical" evidence="1">
    <location>
        <begin position="135"/>
        <end position="158"/>
    </location>
</feature>
<dbReference type="Proteomes" id="UP000663879">
    <property type="component" value="Unassembled WGS sequence"/>
</dbReference>
<keyword evidence="1" id="KW-0812">Transmembrane</keyword>
<keyword evidence="1" id="KW-0472">Membrane</keyword>
<evidence type="ECO:0000313" key="3">
    <source>
        <dbReference type="Proteomes" id="UP000663879"/>
    </source>
</evidence>
<proteinExistence type="predicted"/>
<sequence>MLRYQDFIETSTHSSTTDLNQLNTFPQNKNIFSTTDSSLNLIKSLIPKPKFSRPQFKFTPSPNTRTTIQTTIETSTFFPSSSQNVFRTQSDPLAKMTLSDNDILKKIESLSSFIDQKKNSTEQANHLVVSNSYEFLQVILLFLLLIVSSLILFWLCICTKKFLFLTRRGLISRELNQMPVKMNQFNEIRTINVTNNDHMLQELPRAKIIRSDSTRTMKWPIKSELYSSNN</sequence>
<accession>A0A814IWC9</accession>
<dbReference type="EMBL" id="CAJNOC010004717">
    <property type="protein sequence ID" value="CAF1031375.1"/>
    <property type="molecule type" value="Genomic_DNA"/>
</dbReference>
<keyword evidence="3" id="KW-1185">Reference proteome</keyword>
<comment type="caution">
    <text evidence="2">The sequence shown here is derived from an EMBL/GenBank/DDBJ whole genome shotgun (WGS) entry which is preliminary data.</text>
</comment>
<evidence type="ECO:0000256" key="1">
    <source>
        <dbReference type="SAM" id="Phobius"/>
    </source>
</evidence>